<reference evidence="3" key="1">
    <citation type="journal article" date="2015" name="J. Biotechnol.">
        <title>The structure of the Cyberlindnera jadinii genome and its relation to Candida utilis analyzed by the occurrence of single nucleotide polymorphisms.</title>
        <authorList>
            <person name="Rupp O."/>
            <person name="Brinkrolf K."/>
            <person name="Buerth C."/>
            <person name="Kunigo M."/>
            <person name="Schneider J."/>
            <person name="Jaenicke S."/>
            <person name="Goesmann A."/>
            <person name="Puehler A."/>
            <person name="Jaeger K.-E."/>
            <person name="Ernst J.F."/>
        </authorList>
    </citation>
    <scope>NUCLEOTIDE SEQUENCE [LARGE SCALE GENOMIC DNA]</scope>
    <source>
        <strain evidence="3">ATCC 18201 / CBS 1600 / BCRC 20928 / JCM 3617 / NBRC 0987 / NRRL Y-1542</strain>
    </source>
</reference>
<accession>A0A0H5CI79</accession>
<feature type="compositionally biased region" description="Polar residues" evidence="1">
    <location>
        <begin position="19"/>
        <end position="32"/>
    </location>
</feature>
<name>A0A0H5CI79_CYBJN</name>
<organism evidence="2 3">
    <name type="scientific">Cyberlindnera jadinii (strain ATCC 18201 / CBS 1600 / BCRC 20928 / JCM 3617 / NBRC 0987 / NRRL Y-1542)</name>
    <name type="common">Torula yeast</name>
    <name type="synonym">Candida utilis</name>
    <dbReference type="NCBI Taxonomy" id="983966"/>
    <lineage>
        <taxon>Eukaryota</taxon>
        <taxon>Fungi</taxon>
        <taxon>Dikarya</taxon>
        <taxon>Ascomycota</taxon>
        <taxon>Saccharomycotina</taxon>
        <taxon>Saccharomycetes</taxon>
        <taxon>Phaffomycetales</taxon>
        <taxon>Phaffomycetaceae</taxon>
        <taxon>Cyberlindnera</taxon>
    </lineage>
</organism>
<proteinExistence type="predicted"/>
<feature type="region of interest" description="Disordered" evidence="1">
    <location>
        <begin position="19"/>
        <end position="80"/>
    </location>
</feature>
<evidence type="ECO:0000313" key="3">
    <source>
        <dbReference type="Proteomes" id="UP000038830"/>
    </source>
</evidence>
<evidence type="ECO:0000256" key="1">
    <source>
        <dbReference type="SAM" id="MobiDB-lite"/>
    </source>
</evidence>
<feature type="compositionally biased region" description="Low complexity" evidence="1">
    <location>
        <begin position="53"/>
        <end position="71"/>
    </location>
</feature>
<evidence type="ECO:0000313" key="2">
    <source>
        <dbReference type="EMBL" id="CEP24259.1"/>
    </source>
</evidence>
<protein>
    <submittedName>
        <fullName evidence="2">Uncharacterized protein</fullName>
    </submittedName>
</protein>
<gene>
    <name evidence="2" type="ORF">BN1211_5041</name>
</gene>
<dbReference type="EMBL" id="CDQK01000005">
    <property type="protein sequence ID" value="CEP24259.1"/>
    <property type="molecule type" value="Genomic_DNA"/>
</dbReference>
<sequence>MLKHQVNQDLLLFQGLGSTSTSTEKSLGSGDSVTVAGESSSTTLEAETELDSMDSTLDTLTTGAAGTTATAPETSYSGSGAIMSTDDILVPLLTLLVSLMI</sequence>
<dbReference type="AlphaFoldDB" id="A0A0H5CI79"/>
<dbReference type="Proteomes" id="UP000038830">
    <property type="component" value="Unassembled WGS sequence"/>
</dbReference>